<dbReference type="GO" id="GO:0003746">
    <property type="term" value="F:translation elongation factor activity"/>
    <property type="evidence" value="ECO:0007669"/>
    <property type="project" value="UniProtKB-KW"/>
</dbReference>
<keyword evidence="12" id="KW-0648">Protein biosynthesis</keyword>
<dbReference type="InterPro" id="IPR001437">
    <property type="entry name" value="Tscrpt_elong_fac_GreA/B_C"/>
</dbReference>
<organism evidence="12 13">
    <name type="scientific">Halostreptopolyspora alba</name>
    <dbReference type="NCBI Taxonomy" id="2487137"/>
    <lineage>
        <taxon>Bacteria</taxon>
        <taxon>Bacillati</taxon>
        <taxon>Actinomycetota</taxon>
        <taxon>Actinomycetes</taxon>
        <taxon>Streptosporangiales</taxon>
        <taxon>Nocardiopsidaceae</taxon>
        <taxon>Halostreptopolyspora</taxon>
    </lineage>
</organism>
<accession>A0A3N0E4Q0</accession>
<comment type="caution">
    <text evidence="12">The sequence shown here is derived from an EMBL/GenBank/DDBJ whole genome shotgun (WGS) entry which is preliminary data.</text>
</comment>
<dbReference type="InterPro" id="IPR022691">
    <property type="entry name" value="Tscrpt_elong_fac_GreA/B_N"/>
</dbReference>
<dbReference type="Pfam" id="PF01272">
    <property type="entry name" value="GreA_GreB"/>
    <property type="match status" value="1"/>
</dbReference>
<evidence type="ECO:0000256" key="6">
    <source>
        <dbReference type="ARBA" id="ARBA00024916"/>
    </source>
</evidence>
<evidence type="ECO:0000256" key="4">
    <source>
        <dbReference type="ARBA" id="ARBA00023125"/>
    </source>
</evidence>
<dbReference type="InterPro" id="IPR023459">
    <property type="entry name" value="Tscrpt_elong_fac_GreA/B_fam"/>
</dbReference>
<dbReference type="GO" id="GO:0006354">
    <property type="term" value="P:DNA-templated transcription elongation"/>
    <property type="evidence" value="ECO:0007669"/>
    <property type="project" value="TreeGrafter"/>
</dbReference>
<feature type="domain" description="Transcription elongation factor GreA/GreB C-terminal" evidence="10">
    <location>
        <begin position="87"/>
        <end position="159"/>
    </location>
</feature>
<evidence type="ECO:0000256" key="9">
    <source>
        <dbReference type="RuleBase" id="RU000556"/>
    </source>
</evidence>
<dbReference type="AlphaFoldDB" id="A0A3N0E4Q0"/>
<dbReference type="HAMAP" id="MF_00105">
    <property type="entry name" value="GreA_GreB"/>
    <property type="match status" value="1"/>
</dbReference>
<dbReference type="GO" id="GO:0003677">
    <property type="term" value="F:DNA binding"/>
    <property type="evidence" value="ECO:0007669"/>
    <property type="project" value="UniProtKB-UniRule"/>
</dbReference>
<dbReference type="Gene3D" id="3.10.50.30">
    <property type="entry name" value="Transcription elongation factor, GreA/GreB, C-terminal domain"/>
    <property type="match status" value="1"/>
</dbReference>
<evidence type="ECO:0000259" key="10">
    <source>
        <dbReference type="Pfam" id="PF01272"/>
    </source>
</evidence>
<dbReference type="PROSITE" id="PS00829">
    <property type="entry name" value="GREAB_1"/>
    <property type="match status" value="1"/>
</dbReference>
<dbReference type="InterPro" id="IPR036953">
    <property type="entry name" value="GreA/GreB_C_sf"/>
</dbReference>
<evidence type="ECO:0000256" key="8">
    <source>
        <dbReference type="HAMAP-Rule" id="MF_00105"/>
    </source>
</evidence>
<dbReference type="OrthoDB" id="9797227at2"/>
<dbReference type="PIRSF" id="PIRSF006092">
    <property type="entry name" value="GreA_GreB"/>
    <property type="match status" value="1"/>
</dbReference>
<dbReference type="EMBL" id="RJMB01000020">
    <property type="protein sequence ID" value="RNL82807.1"/>
    <property type="molecule type" value="Genomic_DNA"/>
</dbReference>
<evidence type="ECO:0000259" key="11">
    <source>
        <dbReference type="Pfam" id="PF03449"/>
    </source>
</evidence>
<dbReference type="Pfam" id="PF03449">
    <property type="entry name" value="GreA_GreB_N"/>
    <property type="match status" value="1"/>
</dbReference>
<dbReference type="InterPro" id="IPR036805">
    <property type="entry name" value="Tscrpt_elong_fac_GreA/B_N_sf"/>
</dbReference>
<dbReference type="Proteomes" id="UP000269198">
    <property type="component" value="Unassembled WGS sequence"/>
</dbReference>
<evidence type="ECO:0000256" key="3">
    <source>
        <dbReference type="ARBA" id="ARBA00023015"/>
    </source>
</evidence>
<dbReference type="InterPro" id="IPR006359">
    <property type="entry name" value="Tscrpt_elong_fac_GreA"/>
</dbReference>
<dbReference type="Gene3D" id="1.10.287.180">
    <property type="entry name" value="Transcription elongation factor, GreA/GreB, N-terminal domain"/>
    <property type="match status" value="1"/>
</dbReference>
<sequence>MTETRDDNVTWLTQEAYDRLQAELEHLSGPGRIEIADKIEAAREEGDLKENGGYHAAKEEQGKIEARITQLQDILKNARVGDAPRTAGTVGPGMTVTIKFEGDDEEITFLLASREESGAPIDVYSPKSPLGSAIIGKKIGETASYTLPNGKSLSVDIIDAVPYGSE</sequence>
<keyword evidence="3 8" id="KW-0805">Transcription regulation</keyword>
<protein>
    <recommendedName>
        <fullName evidence="2 8">Transcription elongation factor GreA</fullName>
    </recommendedName>
    <alternativeName>
        <fullName evidence="7 8">Transcript cleavage factor GreA</fullName>
    </alternativeName>
</protein>
<dbReference type="InterPro" id="IPR018151">
    <property type="entry name" value="TF_GreA/GreB_CS"/>
</dbReference>
<keyword evidence="5 8" id="KW-0804">Transcription</keyword>
<evidence type="ECO:0000313" key="12">
    <source>
        <dbReference type="EMBL" id="RNL82807.1"/>
    </source>
</evidence>
<evidence type="ECO:0000256" key="5">
    <source>
        <dbReference type="ARBA" id="ARBA00023163"/>
    </source>
</evidence>
<evidence type="ECO:0000256" key="2">
    <source>
        <dbReference type="ARBA" id="ARBA00013729"/>
    </source>
</evidence>
<dbReference type="FunFam" id="1.10.287.180:FF:000001">
    <property type="entry name" value="Transcription elongation factor GreA"/>
    <property type="match status" value="1"/>
</dbReference>
<dbReference type="NCBIfam" id="NF001262">
    <property type="entry name" value="PRK00226.1-3"/>
    <property type="match status" value="1"/>
</dbReference>
<name>A0A3N0E4Q0_9ACTN</name>
<gene>
    <name evidence="8 12" type="primary">greA</name>
    <name evidence="12" type="ORF">EFW17_17750</name>
</gene>
<comment type="similarity">
    <text evidence="1 8 9">Belongs to the GreA/GreB family.</text>
</comment>
<dbReference type="RefSeq" id="WP_123202541.1">
    <property type="nucleotide sequence ID" value="NZ_RJMB01000020.1"/>
</dbReference>
<dbReference type="SUPFAM" id="SSF46557">
    <property type="entry name" value="GreA transcript cleavage protein, N-terminal domain"/>
    <property type="match status" value="1"/>
</dbReference>
<evidence type="ECO:0000256" key="1">
    <source>
        <dbReference type="ARBA" id="ARBA00008213"/>
    </source>
</evidence>
<keyword evidence="12" id="KW-0251">Elongation factor</keyword>
<evidence type="ECO:0000313" key="13">
    <source>
        <dbReference type="Proteomes" id="UP000269198"/>
    </source>
</evidence>
<proteinExistence type="inferred from homology"/>
<dbReference type="PROSITE" id="PS00830">
    <property type="entry name" value="GREAB_2"/>
    <property type="match status" value="1"/>
</dbReference>
<dbReference type="InterPro" id="IPR028624">
    <property type="entry name" value="Tscrpt_elong_fac_GreA/B"/>
</dbReference>
<dbReference type="PANTHER" id="PTHR30437">
    <property type="entry name" value="TRANSCRIPTION ELONGATION FACTOR GREA"/>
    <property type="match status" value="1"/>
</dbReference>
<feature type="domain" description="Transcription elongation factor GreA/GreB N-terminal" evidence="11">
    <location>
        <begin position="11"/>
        <end position="80"/>
    </location>
</feature>
<dbReference type="NCBIfam" id="TIGR01462">
    <property type="entry name" value="greA"/>
    <property type="match status" value="1"/>
</dbReference>
<dbReference type="SUPFAM" id="SSF54534">
    <property type="entry name" value="FKBP-like"/>
    <property type="match status" value="1"/>
</dbReference>
<comment type="function">
    <text evidence="6 8 9">Necessary for efficient RNA polymerase transcription elongation past template-encoded arresting sites. The arresting sites in DNA have the property of trapping a certain fraction of elongating RNA polymerases that pass through, resulting in locked ternary complexes. Cleavage of the nascent transcript by cleavage factors such as GreA or GreB allows the resumption of elongation from the new 3'terminus. GreA releases sequences of 2 to 3 nucleotides.</text>
</comment>
<keyword evidence="13" id="KW-1185">Reference proteome</keyword>
<dbReference type="PANTHER" id="PTHR30437:SF4">
    <property type="entry name" value="TRANSCRIPTION ELONGATION FACTOR GREA"/>
    <property type="match status" value="1"/>
</dbReference>
<reference evidence="12 13" key="1">
    <citation type="submission" date="2018-11" db="EMBL/GenBank/DDBJ databases">
        <title>The genome draft of YIM 96095.</title>
        <authorList>
            <person name="Tang S.-K."/>
            <person name="Chunyu W.-X."/>
            <person name="Feng Y.-Z."/>
        </authorList>
    </citation>
    <scope>NUCLEOTIDE SEQUENCE [LARGE SCALE GENOMIC DNA]</scope>
    <source>
        <strain evidence="12 13">YIM 96095</strain>
    </source>
</reference>
<keyword evidence="4 8" id="KW-0238">DNA-binding</keyword>
<evidence type="ECO:0000256" key="7">
    <source>
        <dbReference type="ARBA" id="ARBA00030776"/>
    </source>
</evidence>
<dbReference type="GO" id="GO:0032784">
    <property type="term" value="P:regulation of DNA-templated transcription elongation"/>
    <property type="evidence" value="ECO:0007669"/>
    <property type="project" value="UniProtKB-UniRule"/>
</dbReference>
<dbReference type="GO" id="GO:0070063">
    <property type="term" value="F:RNA polymerase binding"/>
    <property type="evidence" value="ECO:0007669"/>
    <property type="project" value="InterPro"/>
</dbReference>